<dbReference type="InterPro" id="IPR050708">
    <property type="entry name" value="T6SS_VgrG/RHS"/>
</dbReference>
<feature type="signal peptide" evidence="1">
    <location>
        <begin position="1"/>
        <end position="23"/>
    </location>
</feature>
<keyword evidence="1" id="KW-0732">Signal</keyword>
<organism evidence="3 4">
    <name type="scientific">Chitinophaga niabensis</name>
    <dbReference type="NCBI Taxonomy" id="536979"/>
    <lineage>
        <taxon>Bacteria</taxon>
        <taxon>Pseudomonadati</taxon>
        <taxon>Bacteroidota</taxon>
        <taxon>Chitinophagia</taxon>
        <taxon>Chitinophagales</taxon>
        <taxon>Chitinophagaceae</taxon>
        <taxon>Chitinophaga</taxon>
    </lineage>
</organism>
<sequence length="1472" mass="163754">MKITFFYISLLLCLPGLINVVLAQTPEPIPTPYSPAIKINYIRTWTAGIPSNNPADIINVNKTTKEVKQQTQYLDGLGQPLQNIDKGMAGNGNDLVAPFVYDKFGMEKFSYLPYPAATSDGKFKLDPFVQQAGFMSTNYSSELFYYNQTNIELSPLGRVEKEMRPGSSWSGSNRGKTYQYLFNTFADNVRIWIFNENSGNIPYSAEAYAPGAIYKRIITDENGSQTVEFKDKEGRILLTKKELTGNQDGYVGWLSTYYIYDEYKRLRFVLPPKAVDEIKNTWSLSDYPEVFDGLCYRYDYDEKGRQTAKYIPGSAVQEMVYDSRDRLVFTRDGYLTGLQKWHVVFYDDLNRPVMTALYSSNADRITLQNSLNTSSSSQIITHNIPGIDNLIVNQHTQTVYKANSSITFETGFEVPDGEMETFIEPGYNLRTESIIANNPLPGIDPILLEPLTYTYYDDYNYEGKQTPVMTDFNNLVAGNNVSPETTSAVSKRTKGLITGTKVKVLGTNQWLISSTYYDEKARVIQVISDNTSQGKDVKSILYNFEGQTLSVYQQHHNLNNTIEPITGVLTSMEYDNAGRITDVKKGLMLNGALVSKKIAKQEYDALGQLKKKILSPDLGPDGIESLTYDYNILGWTLGMNRKYLKDEETNYFGYDLGYDNTVTGISGAVYASPNYNGNISGMIWRGSNDNVKRKYDFSYDKNDRLLKADFDKYESSWNHTVEDYSMRVGDGIDPVTGYDGNGNLLGMLQMGLKGTTSSAIDNFHYAYEANSNKLRFLRDAANDISSTLGDFKEPAANNASNLNNPDTDFDYSYSENGNLELDKNKGIEQITYNHLNLPESIQITGKGTIVYQYDALGEKRRKTVTDITTATPKVTVTDYMSGFIYENNELSLLLHEEGRIRPVRSLNVPVTYEYDYFVKDHLGNVRVVLSEQTDFSMYLATMEQNRAPVENLLFANIDGTRVTKPAGYPQKEGEQKNEFVAKLNANNPDKKIGPSVILKVMTGDTIAISATAFYKSVGGAKQKKLIAVADMVASLVKAFGNSVPGAVSKVVDQTGNNTLFNESFYNNDYERLREREPQNNLLPGRPRAYLNYVLFDEKLKLVDENSGVKQVKEQPDELQMLQQGKMVIKRSGFLYVYTSNETPQDIFFDDVAVMHIPSRLLEETHYYPFGLTMSGISSKAIGKLENKRGYNGNELQNKEFNDGSGLELYDFNARTYDQQIGRFIQIDPLSDKGGQESYTPYHYAVNNPIKNNDPEGKFWSNIIGAIVGAAVEYGSQVTSNLIKGQSLKQSLTQVDLAAIGISTVAGFASSGVSAFVPKGVAGKVVKEVVSTAIDAGESALQQYNETGSVSLKQTVADVTVGRITGELTTNVKIHSNGSVATTERKLDRAQRVANGDPTSSGRVAAVEKLNSQLSVQKATNQGAQQAVSGAVSNTTLGVASGMTKVPVSVTSTNRPASDNTSIRRPDIIYKIR</sequence>
<dbReference type="InterPro" id="IPR022385">
    <property type="entry name" value="Rhs_assc_core"/>
</dbReference>
<dbReference type="Pfam" id="PF20041">
    <property type="entry name" value="DUF6443"/>
    <property type="match status" value="1"/>
</dbReference>
<dbReference type="EMBL" id="FSRA01000001">
    <property type="protein sequence ID" value="SIO09192.1"/>
    <property type="molecule type" value="Genomic_DNA"/>
</dbReference>
<dbReference type="NCBIfam" id="TIGR03696">
    <property type="entry name" value="Rhs_assc_core"/>
    <property type="match status" value="1"/>
</dbReference>
<dbReference type="Proteomes" id="UP000185003">
    <property type="component" value="Unassembled WGS sequence"/>
</dbReference>
<evidence type="ECO:0000259" key="2">
    <source>
        <dbReference type="Pfam" id="PF20041"/>
    </source>
</evidence>
<dbReference type="Gene3D" id="2.180.10.10">
    <property type="entry name" value="RHS repeat-associated core"/>
    <property type="match status" value="2"/>
</dbReference>
<dbReference type="OrthoDB" id="976756at2"/>
<name>A0A1N6GP05_9BACT</name>
<evidence type="ECO:0000313" key="4">
    <source>
        <dbReference type="Proteomes" id="UP000185003"/>
    </source>
</evidence>
<keyword evidence="4" id="KW-1185">Reference proteome</keyword>
<gene>
    <name evidence="3" type="ORF">SAMN04488055_2882</name>
</gene>
<dbReference type="InterPro" id="IPR045619">
    <property type="entry name" value="DUF6443"/>
</dbReference>
<evidence type="ECO:0000313" key="3">
    <source>
        <dbReference type="EMBL" id="SIO09192.1"/>
    </source>
</evidence>
<dbReference type="PANTHER" id="PTHR32305:SF15">
    <property type="entry name" value="PROTEIN RHSA-RELATED"/>
    <property type="match status" value="1"/>
</dbReference>
<protein>
    <submittedName>
        <fullName evidence="3">RHS repeat-associated core domain-containing protein</fullName>
    </submittedName>
</protein>
<accession>A0A1N6GP05</accession>
<feature type="domain" description="DUF6443" evidence="2">
    <location>
        <begin position="59"/>
        <end position="181"/>
    </location>
</feature>
<feature type="chain" id="PRO_5013314790" evidence="1">
    <location>
        <begin position="24"/>
        <end position="1472"/>
    </location>
</feature>
<dbReference type="STRING" id="536979.SAMN04488055_2882"/>
<dbReference type="PANTHER" id="PTHR32305">
    <property type="match status" value="1"/>
</dbReference>
<dbReference type="RefSeq" id="WP_084185570.1">
    <property type="nucleotide sequence ID" value="NZ_FSRA01000001.1"/>
</dbReference>
<evidence type="ECO:0000256" key="1">
    <source>
        <dbReference type="SAM" id="SignalP"/>
    </source>
</evidence>
<proteinExistence type="predicted"/>
<reference evidence="3 4" key="1">
    <citation type="submission" date="2016-11" db="EMBL/GenBank/DDBJ databases">
        <authorList>
            <person name="Jaros S."/>
            <person name="Januszkiewicz K."/>
            <person name="Wedrychowicz H."/>
        </authorList>
    </citation>
    <scope>NUCLEOTIDE SEQUENCE [LARGE SCALE GENOMIC DNA]</scope>
    <source>
        <strain evidence="3 4">DSM 24787</strain>
    </source>
</reference>